<reference evidence="2 3" key="1">
    <citation type="journal article" date="2014" name="Nat. Genet.">
        <title>Genome and transcriptome of the porcine whipworm Trichuris suis.</title>
        <authorList>
            <person name="Jex A.R."/>
            <person name="Nejsum P."/>
            <person name="Schwarz E.M."/>
            <person name="Hu L."/>
            <person name="Young N.D."/>
            <person name="Hall R.S."/>
            <person name="Korhonen P.K."/>
            <person name="Liao S."/>
            <person name="Thamsborg S."/>
            <person name="Xia J."/>
            <person name="Xu P."/>
            <person name="Wang S."/>
            <person name="Scheerlinck J.P."/>
            <person name="Hofmann A."/>
            <person name="Sternberg P.W."/>
            <person name="Wang J."/>
            <person name="Gasser R.B."/>
        </authorList>
    </citation>
    <scope>NUCLEOTIDE SEQUENCE [LARGE SCALE GENOMIC DNA]</scope>
    <source>
        <strain evidence="2">DCEP-RM93M</strain>
    </source>
</reference>
<sequence length="231" mass="26849">MFNIIQHRVTSGALSNILFVHLLVNVRPVRSCRVDEVQKCFRKVMSQSADEISDVNCTFYHRFKSCYLFPGCSELETASAASVAYVTITGVFLPKELFLALMMSWSNICVTRYCQKLTRNDWCHKAMNITEQKIDLAMLDEMALLNGKVFMGRMTSTAACYRLKRTLTAWYHFRRTHCLLYQPECFCFELVSEVAHWCNLRCSYLFNSSNVNSKNRLTIYVVLLLVEIFYI</sequence>
<evidence type="ECO:0000256" key="1">
    <source>
        <dbReference type="SAM" id="SignalP"/>
    </source>
</evidence>
<gene>
    <name evidence="2" type="ORF">M513_03890</name>
</gene>
<accession>A0A085MDF3</accession>
<feature type="non-terminal residue" evidence="2">
    <location>
        <position position="231"/>
    </location>
</feature>
<feature type="chain" id="PRO_5001795154" evidence="1">
    <location>
        <begin position="32"/>
        <end position="231"/>
    </location>
</feature>
<keyword evidence="1" id="KW-0732">Signal</keyword>
<name>A0A085MDF3_9BILA</name>
<protein>
    <submittedName>
        <fullName evidence="2">Uncharacterized protein</fullName>
    </submittedName>
</protein>
<keyword evidence="3" id="KW-1185">Reference proteome</keyword>
<organism evidence="2 3">
    <name type="scientific">Trichuris suis</name>
    <name type="common">pig whipworm</name>
    <dbReference type="NCBI Taxonomy" id="68888"/>
    <lineage>
        <taxon>Eukaryota</taxon>
        <taxon>Metazoa</taxon>
        <taxon>Ecdysozoa</taxon>
        <taxon>Nematoda</taxon>
        <taxon>Enoplea</taxon>
        <taxon>Dorylaimia</taxon>
        <taxon>Trichinellida</taxon>
        <taxon>Trichuridae</taxon>
        <taxon>Trichuris</taxon>
    </lineage>
</organism>
<feature type="signal peptide" evidence="1">
    <location>
        <begin position="1"/>
        <end position="31"/>
    </location>
</feature>
<dbReference type="EMBL" id="KL363201">
    <property type="protein sequence ID" value="KFD55249.1"/>
    <property type="molecule type" value="Genomic_DNA"/>
</dbReference>
<evidence type="ECO:0000313" key="2">
    <source>
        <dbReference type="EMBL" id="KFD55249.1"/>
    </source>
</evidence>
<dbReference type="AlphaFoldDB" id="A0A085MDF3"/>
<proteinExistence type="predicted"/>
<dbReference type="Proteomes" id="UP000030764">
    <property type="component" value="Unassembled WGS sequence"/>
</dbReference>
<evidence type="ECO:0000313" key="3">
    <source>
        <dbReference type="Proteomes" id="UP000030764"/>
    </source>
</evidence>
<dbReference type="OrthoDB" id="5912581at2759"/>